<proteinExistence type="predicted"/>
<dbReference type="EMBL" id="JAFBER010000001">
    <property type="protein sequence ID" value="MBM7644156.1"/>
    <property type="molecule type" value="Genomic_DNA"/>
</dbReference>
<gene>
    <name evidence="1" type="ORF">JOD45_000347</name>
</gene>
<name>A0ABS2PW48_9BACL</name>
<dbReference type="RefSeq" id="WP_275583904.1">
    <property type="nucleotide sequence ID" value="NZ_JAFBER010000001.1"/>
</dbReference>
<evidence type="ECO:0000313" key="2">
    <source>
        <dbReference type="Proteomes" id="UP000808914"/>
    </source>
</evidence>
<sequence>MHESYFGIAGSIKLFNSGEGVGRQVEIKVYGKNALKEGGIQWL</sequence>
<dbReference type="Proteomes" id="UP000808914">
    <property type="component" value="Unassembled WGS sequence"/>
</dbReference>
<organism evidence="1 2">
    <name type="scientific">Scopulibacillus daqui</name>
    <dbReference type="NCBI Taxonomy" id="1469162"/>
    <lineage>
        <taxon>Bacteria</taxon>
        <taxon>Bacillati</taxon>
        <taxon>Bacillota</taxon>
        <taxon>Bacilli</taxon>
        <taxon>Bacillales</taxon>
        <taxon>Sporolactobacillaceae</taxon>
        <taxon>Scopulibacillus</taxon>
    </lineage>
</organism>
<reference evidence="1 2" key="1">
    <citation type="submission" date="2021-01" db="EMBL/GenBank/DDBJ databases">
        <title>Genomic Encyclopedia of Type Strains, Phase IV (KMG-IV): sequencing the most valuable type-strain genomes for metagenomic binning, comparative biology and taxonomic classification.</title>
        <authorList>
            <person name="Goeker M."/>
        </authorList>
    </citation>
    <scope>NUCLEOTIDE SEQUENCE [LARGE SCALE GENOMIC DNA]</scope>
    <source>
        <strain evidence="1 2">DSM 28236</strain>
    </source>
</reference>
<keyword evidence="2" id="KW-1185">Reference proteome</keyword>
<protein>
    <submittedName>
        <fullName evidence="1">Uncharacterized protein</fullName>
    </submittedName>
</protein>
<comment type="caution">
    <text evidence="1">The sequence shown here is derived from an EMBL/GenBank/DDBJ whole genome shotgun (WGS) entry which is preliminary data.</text>
</comment>
<evidence type="ECO:0000313" key="1">
    <source>
        <dbReference type="EMBL" id="MBM7644156.1"/>
    </source>
</evidence>
<accession>A0ABS2PW48</accession>